<evidence type="ECO:0000256" key="1">
    <source>
        <dbReference type="SAM" id="MobiDB-lite"/>
    </source>
</evidence>
<reference evidence="2 3" key="1">
    <citation type="submission" date="2020-05" db="EMBL/GenBank/DDBJ databases">
        <title>Azospirillum oleiclasticum sp. nov, a nitrogen-fixing and heavy crude oil-emulsifying bacterium isolated from the crude oil of Yumen Oilfield.</title>
        <authorList>
            <person name="Wu D."/>
            <person name="Cai M."/>
            <person name="Zhang X."/>
        </authorList>
    </citation>
    <scope>NUCLEOTIDE SEQUENCE [LARGE SCALE GENOMIC DNA]</scope>
    <source>
        <strain evidence="2 3">ROY-1-1-2</strain>
    </source>
</reference>
<dbReference type="RefSeq" id="WP_180286290.1">
    <property type="nucleotide sequence ID" value="NZ_JABFDB010000041.1"/>
</dbReference>
<proteinExistence type="predicted"/>
<evidence type="ECO:0008006" key="4">
    <source>
        <dbReference type="Google" id="ProtNLM"/>
    </source>
</evidence>
<accession>A0ABX2TJI6</accession>
<gene>
    <name evidence="2" type="ORF">HND93_32820</name>
</gene>
<sequence length="65" mass="6951">MCDAGDAPGSEPHGVVRFECVECGHQTGWFRSRGVELEKKGRVCPRCQGDPERAAAAPPPDRGDA</sequence>
<dbReference type="Proteomes" id="UP000584642">
    <property type="component" value="Unassembled WGS sequence"/>
</dbReference>
<organism evidence="2 3">
    <name type="scientific">Azospirillum oleiclasticum</name>
    <dbReference type="NCBI Taxonomy" id="2735135"/>
    <lineage>
        <taxon>Bacteria</taxon>
        <taxon>Pseudomonadati</taxon>
        <taxon>Pseudomonadota</taxon>
        <taxon>Alphaproteobacteria</taxon>
        <taxon>Rhodospirillales</taxon>
        <taxon>Azospirillaceae</taxon>
        <taxon>Azospirillum</taxon>
    </lineage>
</organism>
<evidence type="ECO:0000313" key="3">
    <source>
        <dbReference type="Proteomes" id="UP000584642"/>
    </source>
</evidence>
<comment type="caution">
    <text evidence="2">The sequence shown here is derived from an EMBL/GenBank/DDBJ whole genome shotgun (WGS) entry which is preliminary data.</text>
</comment>
<feature type="region of interest" description="Disordered" evidence="1">
    <location>
        <begin position="45"/>
        <end position="65"/>
    </location>
</feature>
<dbReference type="EMBL" id="JABFDB010000041">
    <property type="protein sequence ID" value="NYZ24512.1"/>
    <property type="molecule type" value="Genomic_DNA"/>
</dbReference>
<keyword evidence="3" id="KW-1185">Reference proteome</keyword>
<evidence type="ECO:0000313" key="2">
    <source>
        <dbReference type="EMBL" id="NYZ24512.1"/>
    </source>
</evidence>
<protein>
    <recommendedName>
        <fullName evidence="4">Zinc ribbon domain-containing protein</fullName>
    </recommendedName>
</protein>
<name>A0ABX2TJI6_9PROT</name>